<feature type="chain" id="PRO_5037406398" evidence="2">
    <location>
        <begin position="28"/>
        <end position="323"/>
    </location>
</feature>
<dbReference type="Gene3D" id="3.40.190.10">
    <property type="entry name" value="Periplasmic binding protein-like II"/>
    <property type="match status" value="1"/>
</dbReference>
<dbReference type="PANTHER" id="PTHR42928:SF5">
    <property type="entry name" value="BLR1237 PROTEIN"/>
    <property type="match status" value="1"/>
</dbReference>
<dbReference type="RefSeq" id="WP_259659798.1">
    <property type="nucleotide sequence ID" value="NZ_JAHXRI010000001.1"/>
</dbReference>
<accession>A0A953N5Q2</accession>
<proteinExistence type="inferred from homology"/>
<gene>
    <name evidence="3" type="ORF">KZZ10_01950</name>
</gene>
<dbReference type="InterPro" id="IPR005064">
    <property type="entry name" value="BUG"/>
</dbReference>
<protein>
    <submittedName>
        <fullName evidence="3">Tripartite tricarboxylate transporter substrate binding protein</fullName>
    </submittedName>
</protein>
<reference evidence="3" key="1">
    <citation type="submission" date="2021-07" db="EMBL/GenBank/DDBJ databases">
        <title>New genus and species of the family Alcaligenaceae.</title>
        <authorList>
            <person name="Hahn M.W."/>
        </authorList>
    </citation>
    <scope>NUCLEOTIDE SEQUENCE</scope>
    <source>
        <strain evidence="3">LF4-65</strain>
    </source>
</reference>
<evidence type="ECO:0000256" key="2">
    <source>
        <dbReference type="SAM" id="SignalP"/>
    </source>
</evidence>
<comment type="caution">
    <text evidence="3">The sequence shown here is derived from an EMBL/GenBank/DDBJ whole genome shotgun (WGS) entry which is preliminary data.</text>
</comment>
<dbReference type="PANTHER" id="PTHR42928">
    <property type="entry name" value="TRICARBOXYLATE-BINDING PROTEIN"/>
    <property type="match status" value="1"/>
</dbReference>
<organism evidence="3 4">
    <name type="scientific">Zwartia hollandica</name>
    <dbReference type="NCBI Taxonomy" id="324606"/>
    <lineage>
        <taxon>Bacteria</taxon>
        <taxon>Pseudomonadati</taxon>
        <taxon>Pseudomonadota</taxon>
        <taxon>Betaproteobacteria</taxon>
        <taxon>Burkholderiales</taxon>
        <taxon>Alcaligenaceae</taxon>
        <taxon>Zwartia</taxon>
    </lineage>
</organism>
<evidence type="ECO:0000313" key="3">
    <source>
        <dbReference type="EMBL" id="MBZ1349397.1"/>
    </source>
</evidence>
<dbReference type="Pfam" id="PF03401">
    <property type="entry name" value="TctC"/>
    <property type="match status" value="1"/>
</dbReference>
<keyword evidence="4" id="KW-1185">Reference proteome</keyword>
<name>A0A953N5Q2_9BURK</name>
<dbReference type="InterPro" id="IPR042100">
    <property type="entry name" value="Bug_dom1"/>
</dbReference>
<evidence type="ECO:0000313" key="4">
    <source>
        <dbReference type="Proteomes" id="UP000739565"/>
    </source>
</evidence>
<sequence length="323" mass="33234">MKISLKCLVTSVVLLGSVIGASASAQAWPTKAIRIVIPFAPGGGTDILVRIMVPKLTEILGQPVVIDNKPGGSSIIGTQQVAQAAPDGYTLLAVDSSIVVNPGLRKLPYDTEKDFTPVVHLASGPVILVAHPSLPANNLQELIKLAKDKPGSLFYGSGGNGASTHLAGELFNLVAGVNIAHAPYKGTGEALSAVMAGTVPLTFTGISSARAPIEAGRLKALAITGNERNPAMPDVPTFAQAGLKGVDSSSQWTVLGPVGMPADVTKKLNAAFNQAMKDPAIQKRVADLGYTVAGGSADQAGKLIADEIAKWKKIITAAKININ</sequence>
<dbReference type="PIRSF" id="PIRSF017082">
    <property type="entry name" value="YflP"/>
    <property type="match status" value="1"/>
</dbReference>
<dbReference type="EMBL" id="JAHXRI010000001">
    <property type="protein sequence ID" value="MBZ1349397.1"/>
    <property type="molecule type" value="Genomic_DNA"/>
</dbReference>
<dbReference type="SUPFAM" id="SSF53850">
    <property type="entry name" value="Periplasmic binding protein-like II"/>
    <property type="match status" value="1"/>
</dbReference>
<comment type="similarity">
    <text evidence="1">Belongs to the UPF0065 (bug) family.</text>
</comment>
<evidence type="ECO:0000256" key="1">
    <source>
        <dbReference type="ARBA" id="ARBA00006987"/>
    </source>
</evidence>
<dbReference type="CDD" id="cd13578">
    <property type="entry name" value="PBP2_Bug27"/>
    <property type="match status" value="1"/>
</dbReference>
<dbReference type="Gene3D" id="3.40.190.150">
    <property type="entry name" value="Bordetella uptake gene, domain 1"/>
    <property type="match status" value="1"/>
</dbReference>
<dbReference type="AlphaFoldDB" id="A0A953N5Q2"/>
<feature type="signal peptide" evidence="2">
    <location>
        <begin position="1"/>
        <end position="27"/>
    </location>
</feature>
<dbReference type="Proteomes" id="UP000739565">
    <property type="component" value="Unassembled WGS sequence"/>
</dbReference>
<keyword evidence="2" id="KW-0732">Signal</keyword>